<comment type="caution">
    <text evidence="2">The sequence shown here is derived from an EMBL/GenBank/DDBJ whole genome shotgun (WGS) entry which is preliminary data.</text>
</comment>
<evidence type="ECO:0000313" key="3">
    <source>
        <dbReference type="Proteomes" id="UP001221686"/>
    </source>
</evidence>
<dbReference type="RefSeq" id="WP_272090197.1">
    <property type="nucleotide sequence ID" value="NZ_JAQNDL010000003.1"/>
</dbReference>
<name>A0ABT5E8C3_9BACT</name>
<proteinExistence type="predicted"/>
<dbReference type="EMBL" id="JAQNDL010000003">
    <property type="protein sequence ID" value="MDC0721693.1"/>
    <property type="molecule type" value="Genomic_DNA"/>
</dbReference>
<dbReference type="Gene3D" id="3.40.50.300">
    <property type="entry name" value="P-loop containing nucleotide triphosphate hydrolases"/>
    <property type="match status" value="1"/>
</dbReference>
<sequence>MPAVNESATIVNALRSGLVPAQGLGHFATGLEKLLGAVNEELDFVATGKGLAKWIRGEYGTGKTFAARYLCAKARERRFATAEVQISINDTPLHHLETVYRRLIERLETAADGPNAFQAVVEGWLYQIGEEVMRLRGMTEDDPNFADATEQRLEDKLADLSRRNPAFAQILRAYHRATHEGDFSTAQGLLAWLAGQPHTDRSVLRAAGTKGKVDGQASLTFLAGLLQLLRQSGYDGLVVVLDEVETIQRMNAQTREKSLNALRQLMDMLAKEELPGLYLVVTGTRDFFEGYKGLKALAPLYQRVQVNFGDDPQWDNLRATQVRLLPFTPERLLTVGRCVRDLYPAKHADRVAAKVDDRFLGALVTQITAGFGGKVALAPRLFLRELIDVMDRVDLHEQYAPAAHYKLELDDGKLTPEELAAKHGRSFEPPEAPEAEAPKEQQSAPAPRTRRLEG</sequence>
<dbReference type="InterPro" id="IPR027417">
    <property type="entry name" value="P-loop_NTPase"/>
</dbReference>
<keyword evidence="3" id="KW-1185">Reference proteome</keyword>
<feature type="compositionally biased region" description="Basic and acidic residues" evidence="1">
    <location>
        <begin position="418"/>
        <end position="428"/>
    </location>
</feature>
<dbReference type="NCBIfam" id="NF033438">
    <property type="entry name" value="BREX_BrxD"/>
    <property type="match status" value="1"/>
</dbReference>
<evidence type="ECO:0000313" key="2">
    <source>
        <dbReference type="EMBL" id="MDC0721693.1"/>
    </source>
</evidence>
<organism evidence="2 3">
    <name type="scientific">Nannocystis bainbridge</name>
    <dbReference type="NCBI Taxonomy" id="2995303"/>
    <lineage>
        <taxon>Bacteria</taxon>
        <taxon>Pseudomonadati</taxon>
        <taxon>Myxococcota</taxon>
        <taxon>Polyangia</taxon>
        <taxon>Nannocystales</taxon>
        <taxon>Nannocystaceae</taxon>
        <taxon>Nannocystis</taxon>
    </lineage>
</organism>
<dbReference type="SUPFAM" id="SSF52540">
    <property type="entry name" value="P-loop containing nucleoside triphosphate hydrolases"/>
    <property type="match status" value="1"/>
</dbReference>
<gene>
    <name evidence="2" type="primary">brxD</name>
    <name evidence="2" type="ORF">POL25_32595</name>
</gene>
<keyword evidence="2" id="KW-0547">Nucleotide-binding</keyword>
<accession>A0ABT5E8C3</accession>
<evidence type="ECO:0000256" key="1">
    <source>
        <dbReference type="SAM" id="MobiDB-lite"/>
    </source>
</evidence>
<dbReference type="GO" id="GO:0005524">
    <property type="term" value="F:ATP binding"/>
    <property type="evidence" value="ECO:0007669"/>
    <property type="project" value="UniProtKB-KW"/>
</dbReference>
<keyword evidence="2" id="KW-0067">ATP-binding</keyword>
<feature type="region of interest" description="Disordered" evidence="1">
    <location>
        <begin position="418"/>
        <end position="454"/>
    </location>
</feature>
<dbReference type="Proteomes" id="UP001221686">
    <property type="component" value="Unassembled WGS sequence"/>
</dbReference>
<protein>
    <submittedName>
        <fullName evidence="2">BREX system ATP-binding protein BrxD</fullName>
    </submittedName>
</protein>
<reference evidence="2 3" key="1">
    <citation type="submission" date="2022-11" db="EMBL/GenBank/DDBJ databases">
        <title>Minimal conservation of predation-associated metabolite biosynthetic gene clusters underscores biosynthetic potential of Myxococcota including descriptions for ten novel species: Archangium lansinium sp. nov., Myxococcus landrumus sp. nov., Nannocystis bai.</title>
        <authorList>
            <person name="Ahearne A."/>
            <person name="Stevens C."/>
            <person name="Dowd S."/>
        </authorList>
    </citation>
    <scope>NUCLEOTIDE SEQUENCE [LARGE SCALE GENOMIC DNA]</scope>
    <source>
        <strain evidence="2 3">BB15-2</strain>
    </source>
</reference>
<dbReference type="Pfam" id="PF10923">
    <property type="entry name" value="BrxC_BrxD"/>
    <property type="match status" value="1"/>
</dbReference>
<dbReference type="InterPro" id="IPR021228">
    <property type="entry name" value="BrxD"/>
</dbReference>